<gene>
    <name evidence="1" type="ORF">CCMSSC00406_0007771</name>
</gene>
<evidence type="ECO:0000313" key="1">
    <source>
        <dbReference type="EMBL" id="KAG9225761.1"/>
    </source>
</evidence>
<proteinExistence type="predicted"/>
<dbReference type="Proteomes" id="UP000824881">
    <property type="component" value="Unassembled WGS sequence"/>
</dbReference>
<reference evidence="1 2" key="1">
    <citation type="journal article" date="2021" name="Appl. Environ. Microbiol.">
        <title>Genetic linkage and physical mapping for an oyster mushroom Pleurotus cornucopiae and QTL analysis for the trait cap color.</title>
        <authorList>
            <person name="Zhang Y."/>
            <person name="Gao W."/>
            <person name="Sonnenberg A."/>
            <person name="Chen Q."/>
            <person name="Zhang J."/>
            <person name="Huang C."/>
        </authorList>
    </citation>
    <scope>NUCLEOTIDE SEQUENCE [LARGE SCALE GENOMIC DNA]</scope>
    <source>
        <strain evidence="1">CCMSSC00406</strain>
    </source>
</reference>
<protein>
    <submittedName>
        <fullName evidence="1">Uncharacterized protein</fullName>
    </submittedName>
</protein>
<comment type="caution">
    <text evidence="1">The sequence shown here is derived from an EMBL/GenBank/DDBJ whole genome shotgun (WGS) entry which is preliminary data.</text>
</comment>
<evidence type="ECO:0000313" key="2">
    <source>
        <dbReference type="Proteomes" id="UP000824881"/>
    </source>
</evidence>
<sequence length="234" mass="26003">MELRDQDIRPPPAFDIDDTSAAKNMKDAATRLGEGRREVPWIWRTAGVIGDGQDTELNEGLRIEWAKSRARSLRWSEEVLLCKEEMRRVRETLKHKAGLWAKRRQPWKALEAKGDDTLIQGVAAFAQTQVNVYETLLNHFTLLWKESPMKAATNNNHDGEAEDTEMSEAEATAAGINVNGGGGDEEPTEGGGGNRRSNVTNRANVTDADVNGGGGSRQHGRRQWTEPTEKPRSE</sequence>
<dbReference type="EMBL" id="WQMT02000002">
    <property type="protein sequence ID" value="KAG9225761.1"/>
    <property type="molecule type" value="Genomic_DNA"/>
</dbReference>
<organism evidence="1 2">
    <name type="scientific">Pleurotus cornucopiae</name>
    <name type="common">Cornucopia mushroom</name>
    <dbReference type="NCBI Taxonomy" id="5321"/>
    <lineage>
        <taxon>Eukaryota</taxon>
        <taxon>Fungi</taxon>
        <taxon>Dikarya</taxon>
        <taxon>Basidiomycota</taxon>
        <taxon>Agaricomycotina</taxon>
        <taxon>Agaricomycetes</taxon>
        <taxon>Agaricomycetidae</taxon>
        <taxon>Agaricales</taxon>
        <taxon>Pleurotineae</taxon>
        <taxon>Pleurotaceae</taxon>
        <taxon>Pleurotus</taxon>
    </lineage>
</organism>
<keyword evidence="2" id="KW-1185">Reference proteome</keyword>
<accession>A0ACB7J6R3</accession>
<name>A0ACB7J6R3_PLECO</name>